<protein>
    <submittedName>
        <fullName evidence="2">Ee7d8d41-9a73-41dd-b20c-f92610a89b78</fullName>
    </submittedName>
</protein>
<feature type="region of interest" description="Disordered" evidence="1">
    <location>
        <begin position="41"/>
        <end position="81"/>
    </location>
</feature>
<feature type="compositionally biased region" description="Polar residues" evidence="1">
    <location>
        <begin position="1"/>
        <end position="16"/>
    </location>
</feature>
<comment type="caution">
    <text evidence="2">The sequence shown here is derived from an EMBL/GenBank/DDBJ whole genome shotgun (WGS) entry which is preliminary data.</text>
</comment>
<proteinExistence type="predicted"/>
<accession>A0A8H2VUF8</accession>
<organism evidence="2 3">
    <name type="scientific">Sclerotinia trifoliorum</name>
    <dbReference type="NCBI Taxonomy" id="28548"/>
    <lineage>
        <taxon>Eukaryota</taxon>
        <taxon>Fungi</taxon>
        <taxon>Dikarya</taxon>
        <taxon>Ascomycota</taxon>
        <taxon>Pezizomycotina</taxon>
        <taxon>Leotiomycetes</taxon>
        <taxon>Helotiales</taxon>
        <taxon>Sclerotiniaceae</taxon>
        <taxon>Sclerotinia</taxon>
    </lineage>
</organism>
<evidence type="ECO:0000313" key="3">
    <source>
        <dbReference type="Proteomes" id="UP000624404"/>
    </source>
</evidence>
<keyword evidence="3" id="KW-1185">Reference proteome</keyword>
<evidence type="ECO:0000256" key="1">
    <source>
        <dbReference type="SAM" id="MobiDB-lite"/>
    </source>
</evidence>
<dbReference type="Proteomes" id="UP000624404">
    <property type="component" value="Unassembled WGS sequence"/>
</dbReference>
<dbReference type="AlphaFoldDB" id="A0A8H2VUF8"/>
<feature type="region of interest" description="Disordered" evidence="1">
    <location>
        <begin position="1"/>
        <end position="29"/>
    </location>
</feature>
<feature type="compositionally biased region" description="Low complexity" evidence="1">
    <location>
        <begin position="17"/>
        <end position="29"/>
    </location>
</feature>
<name>A0A8H2VUF8_9HELO</name>
<sequence length="165" mass="19627">MSRNNSAYQPNHYSTGQQPQYNQYQQSQGYHPQYQYQNSTHQLQGQTYQQNPHTQFHSTHPGNQQLTYQNPSYHTNQHEQTTYQNRATTWAPQYQQQQTQTQHQYVQPTQLTRQSLQSLPTPGRNNVNVYLRDDQNFERVPQSLETRRDTGLAEWERGWDAAGRR</sequence>
<gene>
    <name evidence="2" type="ORF">SCLTRI_LOCUS4350</name>
</gene>
<dbReference type="EMBL" id="CAJHIA010000012">
    <property type="protein sequence ID" value="CAD6444558.1"/>
    <property type="molecule type" value="Genomic_DNA"/>
</dbReference>
<evidence type="ECO:0000313" key="2">
    <source>
        <dbReference type="EMBL" id="CAD6444558.1"/>
    </source>
</evidence>
<reference evidence="2" key="1">
    <citation type="submission" date="2020-10" db="EMBL/GenBank/DDBJ databases">
        <authorList>
            <person name="Kusch S."/>
        </authorList>
    </citation>
    <scope>NUCLEOTIDE SEQUENCE</scope>
    <source>
        <strain evidence="2">SwB9</strain>
    </source>
</reference>
<dbReference type="OrthoDB" id="3561474at2759"/>